<dbReference type="SMART" id="SM00448">
    <property type="entry name" value="REC"/>
    <property type="match status" value="1"/>
</dbReference>
<dbReference type="Gene3D" id="3.40.50.2300">
    <property type="match status" value="1"/>
</dbReference>
<sequence length="116" mass="12094">MVEDEAFVALAIAGALEDEGAEVAGPAATIGEALDLAKDVPCDAAILDIDLGGIDVFPAADVLRAKRVPFLFHTGHGTRRELKRDYPGAPVCKKPMSIPDLVGQVARLIEGGDETA</sequence>
<gene>
    <name evidence="3" type="ORF">ACFONP_00180</name>
</gene>
<dbReference type="SUPFAM" id="SSF52172">
    <property type="entry name" value="CheY-like"/>
    <property type="match status" value="1"/>
</dbReference>
<dbReference type="InterPro" id="IPR001789">
    <property type="entry name" value="Sig_transdc_resp-reg_receiver"/>
</dbReference>
<evidence type="ECO:0000313" key="3">
    <source>
        <dbReference type="EMBL" id="MFC3301145.1"/>
    </source>
</evidence>
<accession>A0ABV7M742</accession>
<keyword evidence="4" id="KW-1185">Reference proteome</keyword>
<feature type="modified residue" description="4-aspartylphosphate" evidence="1">
    <location>
        <position position="48"/>
    </location>
</feature>
<reference evidence="4" key="1">
    <citation type="journal article" date="2019" name="Int. J. Syst. Evol. Microbiol.">
        <title>The Global Catalogue of Microorganisms (GCM) 10K type strain sequencing project: providing services to taxonomists for standard genome sequencing and annotation.</title>
        <authorList>
            <consortium name="The Broad Institute Genomics Platform"/>
            <consortium name="The Broad Institute Genome Sequencing Center for Infectious Disease"/>
            <person name="Wu L."/>
            <person name="Ma J."/>
        </authorList>
    </citation>
    <scope>NUCLEOTIDE SEQUENCE [LARGE SCALE GENOMIC DNA]</scope>
    <source>
        <strain evidence="4">KCTC 22245</strain>
    </source>
</reference>
<evidence type="ECO:0000259" key="2">
    <source>
        <dbReference type="PROSITE" id="PS50110"/>
    </source>
</evidence>
<feature type="domain" description="Response regulatory" evidence="2">
    <location>
        <begin position="1"/>
        <end position="109"/>
    </location>
</feature>
<dbReference type="RefSeq" id="WP_229786259.1">
    <property type="nucleotide sequence ID" value="NZ_BMXU01000003.1"/>
</dbReference>
<dbReference type="InterPro" id="IPR011006">
    <property type="entry name" value="CheY-like_superfamily"/>
</dbReference>
<evidence type="ECO:0000256" key="1">
    <source>
        <dbReference type="PROSITE-ProRule" id="PRU00169"/>
    </source>
</evidence>
<comment type="caution">
    <text evidence="3">The sequence shown here is derived from an EMBL/GenBank/DDBJ whole genome shotgun (WGS) entry which is preliminary data.</text>
</comment>
<evidence type="ECO:0000313" key="4">
    <source>
        <dbReference type="Proteomes" id="UP001595607"/>
    </source>
</evidence>
<organism evidence="3 4">
    <name type="scientific">Parvularcula lutaonensis</name>
    <dbReference type="NCBI Taxonomy" id="491923"/>
    <lineage>
        <taxon>Bacteria</taxon>
        <taxon>Pseudomonadati</taxon>
        <taxon>Pseudomonadota</taxon>
        <taxon>Alphaproteobacteria</taxon>
        <taxon>Parvularculales</taxon>
        <taxon>Parvularculaceae</taxon>
        <taxon>Parvularcula</taxon>
    </lineage>
</organism>
<protein>
    <submittedName>
        <fullName evidence="3">Response regulator</fullName>
    </submittedName>
</protein>
<name>A0ABV7M742_9PROT</name>
<proteinExistence type="predicted"/>
<keyword evidence="1" id="KW-0597">Phosphoprotein</keyword>
<dbReference type="Proteomes" id="UP001595607">
    <property type="component" value="Unassembled WGS sequence"/>
</dbReference>
<dbReference type="PROSITE" id="PS50110">
    <property type="entry name" value="RESPONSE_REGULATORY"/>
    <property type="match status" value="1"/>
</dbReference>
<dbReference type="EMBL" id="JBHRVA010000001">
    <property type="protein sequence ID" value="MFC3301145.1"/>
    <property type="molecule type" value="Genomic_DNA"/>
</dbReference>